<gene>
    <name evidence="2" type="ORF">PGO_002575</name>
</gene>
<dbReference type="AlphaFoldDB" id="A0A1Y1JX23"/>
<evidence type="ECO:0000256" key="1">
    <source>
        <dbReference type="SAM" id="Phobius"/>
    </source>
</evidence>
<dbReference type="EMBL" id="BDQF01000263">
    <property type="protein sequence ID" value="GAW84364.1"/>
    <property type="molecule type" value="Genomic_DNA"/>
</dbReference>
<dbReference type="RefSeq" id="XP_028546953.1">
    <property type="nucleotide sequence ID" value="XM_028691152.1"/>
</dbReference>
<evidence type="ECO:0000313" key="2">
    <source>
        <dbReference type="EMBL" id="GAW84364.1"/>
    </source>
</evidence>
<organism evidence="2 3">
    <name type="scientific">Plasmodium gonderi</name>
    <dbReference type="NCBI Taxonomy" id="77519"/>
    <lineage>
        <taxon>Eukaryota</taxon>
        <taxon>Sar</taxon>
        <taxon>Alveolata</taxon>
        <taxon>Apicomplexa</taxon>
        <taxon>Aconoidasida</taxon>
        <taxon>Haemosporida</taxon>
        <taxon>Plasmodiidae</taxon>
        <taxon>Plasmodium</taxon>
        <taxon>Plasmodium (Plasmodium)</taxon>
    </lineage>
</organism>
<keyword evidence="3" id="KW-1185">Reference proteome</keyword>
<name>A0A1Y1JX23_PLAGO</name>
<keyword evidence="1" id="KW-0472">Membrane</keyword>
<proteinExistence type="predicted"/>
<comment type="caution">
    <text evidence="2">The sequence shown here is derived from an EMBL/GenBank/DDBJ whole genome shotgun (WGS) entry which is preliminary data.</text>
</comment>
<sequence>MSTIGIFDFKGIYPTCMDEYNSAIGVNNLSKRNLYKSMCRQISKKIAHKEDPTFTFICEDLCLYLSHIKEKDQNNRETYCKYFFYKLNDELINKKYACIEKSNCYNEMKTISKENGNNNLFDICQNYSQNIRENILSIFQNLDNLYKELELIRNGTYTCLTDSESFDKYMLLLQDFINNDSLKNILETVNDQYIQYNIKLRDCLIGIKISHYILKTVASLIVFASITSLIIFILYKYTPYGSYVYPIVKKLISLWNRRKKKQDKLFETFEKEYKKLTDNNYQLLYNLAEC</sequence>
<evidence type="ECO:0000313" key="3">
    <source>
        <dbReference type="Proteomes" id="UP000195521"/>
    </source>
</evidence>
<dbReference type="Proteomes" id="UP000195521">
    <property type="component" value="Unassembled WGS sequence"/>
</dbReference>
<feature type="transmembrane region" description="Helical" evidence="1">
    <location>
        <begin position="212"/>
        <end position="235"/>
    </location>
</feature>
<reference evidence="3" key="1">
    <citation type="submission" date="2017-04" db="EMBL/GenBank/DDBJ databases">
        <title>Plasmodium gonderi genome.</title>
        <authorList>
            <person name="Arisue N."/>
            <person name="Honma H."/>
            <person name="Kawai S."/>
            <person name="Tougan T."/>
            <person name="Tanabe K."/>
            <person name="Horii T."/>
        </authorList>
    </citation>
    <scope>NUCLEOTIDE SEQUENCE [LARGE SCALE GENOMIC DNA]</scope>
    <source>
        <strain evidence="3">ATCC 30045</strain>
    </source>
</reference>
<protein>
    <submittedName>
        <fullName evidence="2">Variable surface protein</fullName>
    </submittedName>
</protein>
<keyword evidence="1" id="KW-0812">Transmembrane</keyword>
<dbReference type="GeneID" id="39745172"/>
<keyword evidence="1" id="KW-1133">Transmembrane helix</keyword>
<accession>A0A1Y1JX23</accession>